<keyword evidence="1" id="KW-1015">Disulfide bond</keyword>
<dbReference type="SMART" id="SM00186">
    <property type="entry name" value="FBG"/>
    <property type="match status" value="1"/>
</dbReference>
<gene>
    <name evidence="4" type="ORF">ZHAS_00018900</name>
</gene>
<dbReference type="GO" id="GO:0005615">
    <property type="term" value="C:extracellular space"/>
    <property type="evidence" value="ECO:0007669"/>
    <property type="project" value="TreeGrafter"/>
</dbReference>
<feature type="domain" description="Fibrinogen C-terminal" evidence="3">
    <location>
        <begin position="67"/>
        <end position="288"/>
    </location>
</feature>
<feature type="domain" description="Rhodanese" evidence="2">
    <location>
        <begin position="95"/>
        <end position="127"/>
    </location>
</feature>
<dbReference type="PANTHER" id="PTHR19143:SF327">
    <property type="entry name" value="FI21813P1-RELATED"/>
    <property type="match status" value="1"/>
</dbReference>
<dbReference type="PANTHER" id="PTHR19143">
    <property type="entry name" value="FIBRINOGEN/TENASCIN/ANGIOPOEITIN"/>
    <property type="match status" value="1"/>
</dbReference>
<evidence type="ECO:0000259" key="2">
    <source>
        <dbReference type="PROSITE" id="PS50206"/>
    </source>
</evidence>
<proteinExistence type="predicted"/>
<dbReference type="SUPFAM" id="SSF56496">
    <property type="entry name" value="Fibrinogen C-terminal domain-like"/>
    <property type="match status" value="1"/>
</dbReference>
<dbReference type="AlphaFoldDB" id="A0A084WJZ5"/>
<reference evidence="5" key="2">
    <citation type="submission" date="2020-05" db="UniProtKB">
        <authorList>
            <consortium name="EnsemblMetazoa"/>
        </authorList>
    </citation>
    <scope>IDENTIFICATION</scope>
</reference>
<dbReference type="STRING" id="74873.A0A084WJZ5"/>
<organism evidence="4">
    <name type="scientific">Anopheles sinensis</name>
    <name type="common">Mosquito</name>
    <dbReference type="NCBI Taxonomy" id="74873"/>
    <lineage>
        <taxon>Eukaryota</taxon>
        <taxon>Metazoa</taxon>
        <taxon>Ecdysozoa</taxon>
        <taxon>Arthropoda</taxon>
        <taxon>Hexapoda</taxon>
        <taxon>Insecta</taxon>
        <taxon>Pterygota</taxon>
        <taxon>Neoptera</taxon>
        <taxon>Endopterygota</taxon>
        <taxon>Diptera</taxon>
        <taxon>Nematocera</taxon>
        <taxon>Culicoidea</taxon>
        <taxon>Culicidae</taxon>
        <taxon>Anophelinae</taxon>
        <taxon>Anopheles</taxon>
    </lineage>
</organism>
<dbReference type="VEuPathDB" id="VectorBase:ASIC018900"/>
<name>A0A084WJZ5_ANOSI</name>
<dbReference type="InterPro" id="IPR020837">
    <property type="entry name" value="Fibrinogen_CS"/>
</dbReference>
<dbReference type="InterPro" id="IPR002181">
    <property type="entry name" value="Fibrinogen_a/b/g_C_dom"/>
</dbReference>
<sequence length="288" mass="33620">MVGVKESIIHALTDFRKDILASLQFSLEYQSGQLEEIKSYVEDKLEDYEKRMRNESESRFSELREELNRQLVPRSCDWVKSNTTGTFYISFYGNIAQQFLVLCNFENNFNLGGGWTVFQRRFDGSVDFYQNWTMYKNGFGDVSGEHWLGLEKLHIMTRSGRHELLVLLEDFGGNKRYALYDDFKVGSEVEKYKLTVGKHSGTAGDKLTQHNGMKFSARDQDNDLSDRKAGCANYFKGAWWFKRCYHSHLNGQYYQKGNHLDKSGVEWINFPKANYSLKSTTMMFRSRT</sequence>
<dbReference type="PROSITE" id="PS00514">
    <property type="entry name" value="FIBRINOGEN_C_1"/>
    <property type="match status" value="1"/>
</dbReference>
<dbReference type="Proteomes" id="UP000030765">
    <property type="component" value="Unassembled WGS sequence"/>
</dbReference>
<dbReference type="VEuPathDB" id="VectorBase:ASIS011749"/>
<dbReference type="EnsemblMetazoa" id="ASIC018900-RA">
    <property type="protein sequence ID" value="ASIC018900-PA"/>
    <property type="gene ID" value="ASIC018900"/>
</dbReference>
<protein>
    <submittedName>
        <fullName evidence="4">AGAP012000-PA-like protein</fullName>
    </submittedName>
    <submittedName>
        <fullName evidence="5">Fibrinogen C-terminal domain-containing protein</fullName>
    </submittedName>
</protein>
<evidence type="ECO:0000256" key="1">
    <source>
        <dbReference type="ARBA" id="ARBA00023157"/>
    </source>
</evidence>
<dbReference type="OrthoDB" id="7743108at2759"/>
<dbReference type="InterPro" id="IPR050373">
    <property type="entry name" value="Fibrinogen_C-term_domain"/>
</dbReference>
<dbReference type="InterPro" id="IPR014716">
    <property type="entry name" value="Fibrinogen_a/b/g_C_1"/>
</dbReference>
<dbReference type="EMBL" id="KE525349">
    <property type="protein sequence ID" value="KFB50539.1"/>
    <property type="molecule type" value="Genomic_DNA"/>
</dbReference>
<dbReference type="PROSITE" id="PS50206">
    <property type="entry name" value="RHODANESE_3"/>
    <property type="match status" value="1"/>
</dbReference>
<dbReference type="InterPro" id="IPR001763">
    <property type="entry name" value="Rhodanese-like_dom"/>
</dbReference>
<evidence type="ECO:0000313" key="5">
    <source>
        <dbReference type="EnsemblMetazoa" id="ASIC018900-PA"/>
    </source>
</evidence>
<dbReference type="InterPro" id="IPR036056">
    <property type="entry name" value="Fibrinogen-like_C"/>
</dbReference>
<accession>A0A084WJZ5</accession>
<dbReference type="CDD" id="cd00087">
    <property type="entry name" value="FReD"/>
    <property type="match status" value="1"/>
</dbReference>
<keyword evidence="6" id="KW-1185">Reference proteome</keyword>
<evidence type="ECO:0000313" key="6">
    <source>
        <dbReference type="Proteomes" id="UP000030765"/>
    </source>
</evidence>
<evidence type="ECO:0000313" key="4">
    <source>
        <dbReference type="EMBL" id="KFB50539.1"/>
    </source>
</evidence>
<dbReference type="Pfam" id="PF00147">
    <property type="entry name" value="Fibrinogen_C"/>
    <property type="match status" value="1"/>
</dbReference>
<dbReference type="OMA" id="SGVEWIN"/>
<evidence type="ECO:0000259" key="3">
    <source>
        <dbReference type="PROSITE" id="PS51406"/>
    </source>
</evidence>
<dbReference type="EMBL" id="ATLV01024089">
    <property type="status" value="NOT_ANNOTATED_CDS"/>
    <property type="molecule type" value="Genomic_DNA"/>
</dbReference>
<dbReference type="Gene3D" id="3.90.215.10">
    <property type="entry name" value="Gamma Fibrinogen, chain A, domain 1"/>
    <property type="match status" value="1"/>
</dbReference>
<reference evidence="4 6" key="1">
    <citation type="journal article" date="2014" name="BMC Genomics">
        <title>Genome sequence of Anopheles sinensis provides insight into genetics basis of mosquito competence for malaria parasites.</title>
        <authorList>
            <person name="Zhou D."/>
            <person name="Zhang D."/>
            <person name="Ding G."/>
            <person name="Shi L."/>
            <person name="Hou Q."/>
            <person name="Ye Y."/>
            <person name="Xu Y."/>
            <person name="Zhou H."/>
            <person name="Xiong C."/>
            <person name="Li S."/>
            <person name="Yu J."/>
            <person name="Hong S."/>
            <person name="Yu X."/>
            <person name="Zou P."/>
            <person name="Chen C."/>
            <person name="Chang X."/>
            <person name="Wang W."/>
            <person name="Lv Y."/>
            <person name="Sun Y."/>
            <person name="Ma L."/>
            <person name="Shen B."/>
            <person name="Zhu C."/>
        </authorList>
    </citation>
    <scope>NUCLEOTIDE SEQUENCE [LARGE SCALE GENOMIC DNA]</scope>
</reference>
<dbReference type="PROSITE" id="PS51406">
    <property type="entry name" value="FIBRINOGEN_C_2"/>
    <property type="match status" value="1"/>
</dbReference>